<comment type="caution">
    <text evidence="3">The sequence shown here is derived from an EMBL/GenBank/DDBJ whole genome shotgun (WGS) entry which is preliminary data.</text>
</comment>
<organism evidence="3 4">
    <name type="scientific">Phytophthora megakarya</name>
    <dbReference type="NCBI Taxonomy" id="4795"/>
    <lineage>
        <taxon>Eukaryota</taxon>
        <taxon>Sar</taxon>
        <taxon>Stramenopiles</taxon>
        <taxon>Oomycota</taxon>
        <taxon>Peronosporomycetes</taxon>
        <taxon>Peronosporales</taxon>
        <taxon>Peronosporaceae</taxon>
        <taxon>Phytophthora</taxon>
    </lineage>
</organism>
<feature type="domain" description="DUF6570" evidence="2">
    <location>
        <begin position="158"/>
        <end position="279"/>
    </location>
</feature>
<dbReference type="Proteomes" id="UP000198211">
    <property type="component" value="Unassembled WGS sequence"/>
</dbReference>
<protein>
    <recommendedName>
        <fullName evidence="2">DUF6570 domain-containing protein</fullName>
    </recommendedName>
</protein>
<evidence type="ECO:0000256" key="1">
    <source>
        <dbReference type="SAM" id="MobiDB-lite"/>
    </source>
</evidence>
<evidence type="ECO:0000313" key="4">
    <source>
        <dbReference type="Proteomes" id="UP000198211"/>
    </source>
</evidence>
<dbReference type="Pfam" id="PF20209">
    <property type="entry name" value="DUF6570"/>
    <property type="match status" value="1"/>
</dbReference>
<evidence type="ECO:0000259" key="2">
    <source>
        <dbReference type="Pfam" id="PF20209"/>
    </source>
</evidence>
<proteinExistence type="predicted"/>
<sequence>MDSMGCPLLGRNDYGDVSDERSDGGQDAEASGNGLVVGICPVDANETDRIFVQCAEMISSDNMDETVCCVCDTLYPCRELQVKRVSECKKLVENMQERLKGPSNLPLELLTSYSVSDLVPELHGILLSRNGIKHIEEREPQLQICSSCFQSLRNKRLKKCPKFAIANGLFIGKLPDKFADTIMTKNAMLNRAQPMRYLAVVRGGKHASLRSHAYMFRSNPDCPAQLLFRRVISEGIIRVVLVGAMTTRQKAHMMKKFEVRSDRLRDQLRWYQERNCKFSSTDMVDASSDGVRTAVVIDREFEEKASPNDSSQISLDGDVSRLLDAATQRFNAPAPAHEDVTNEVDEECEQQAIGMVTDFEHEHDVEGALRLLQGDSVVVRRSSDMNTGRWRFVIYFHTGVEDWMKIGQFQSDWRTMLDIAYEYQAESMHSITVFC</sequence>
<evidence type="ECO:0000313" key="3">
    <source>
        <dbReference type="EMBL" id="OWY98983.1"/>
    </source>
</evidence>
<keyword evidence="4" id="KW-1185">Reference proteome</keyword>
<dbReference type="InterPro" id="IPR046700">
    <property type="entry name" value="DUF6570"/>
</dbReference>
<dbReference type="OrthoDB" id="129100at2759"/>
<gene>
    <name evidence="3" type="ORF">PHMEG_00030104</name>
</gene>
<reference evidence="4" key="1">
    <citation type="submission" date="2017-03" db="EMBL/GenBank/DDBJ databases">
        <title>Phytopthora megakarya and P. palmivora, two closely related causual agents of cacao black pod achieved similar genome size and gene model numbers by different mechanisms.</title>
        <authorList>
            <person name="Ali S."/>
            <person name="Shao J."/>
            <person name="Larry D.J."/>
            <person name="Kronmiller B."/>
            <person name="Shen D."/>
            <person name="Strem M.D."/>
            <person name="Melnick R.L."/>
            <person name="Guiltinan M.J."/>
            <person name="Tyler B.M."/>
            <person name="Meinhardt L.W."/>
            <person name="Bailey B.A."/>
        </authorList>
    </citation>
    <scope>NUCLEOTIDE SEQUENCE [LARGE SCALE GENOMIC DNA]</scope>
    <source>
        <strain evidence="4">zdho120</strain>
    </source>
</reference>
<dbReference type="EMBL" id="NBNE01008892">
    <property type="protein sequence ID" value="OWY98983.1"/>
    <property type="molecule type" value="Genomic_DNA"/>
</dbReference>
<feature type="region of interest" description="Disordered" evidence="1">
    <location>
        <begin position="11"/>
        <end position="30"/>
    </location>
</feature>
<dbReference type="AlphaFoldDB" id="A0A225V1E6"/>
<name>A0A225V1E6_9STRA</name>
<accession>A0A225V1E6</accession>